<dbReference type="InterPro" id="IPR003848">
    <property type="entry name" value="DUF218"/>
</dbReference>
<reference evidence="2" key="1">
    <citation type="submission" date="2020-11" db="EMBL/GenBank/DDBJ databases">
        <title>Isolation and identification of active actinomycetes.</title>
        <authorList>
            <person name="Sun X."/>
        </authorList>
    </citation>
    <scope>NUCLEOTIDE SEQUENCE</scope>
    <source>
        <strain evidence="2">NEAU-A11</strain>
    </source>
</reference>
<evidence type="ECO:0000313" key="2">
    <source>
        <dbReference type="EMBL" id="MBG0565792.1"/>
    </source>
</evidence>
<gene>
    <name evidence="2" type="ORF">I4J89_30515</name>
</gene>
<dbReference type="AlphaFoldDB" id="A0A931CE34"/>
<keyword evidence="3" id="KW-1185">Reference proteome</keyword>
<comment type="caution">
    <text evidence="2">The sequence shown here is derived from an EMBL/GenBank/DDBJ whole genome shotgun (WGS) entry which is preliminary data.</text>
</comment>
<accession>A0A931CE34</accession>
<organism evidence="2 3">
    <name type="scientific">Actinoplanes aureus</name>
    <dbReference type="NCBI Taxonomy" id="2792083"/>
    <lineage>
        <taxon>Bacteria</taxon>
        <taxon>Bacillati</taxon>
        <taxon>Actinomycetota</taxon>
        <taxon>Actinomycetes</taxon>
        <taxon>Micromonosporales</taxon>
        <taxon>Micromonosporaceae</taxon>
        <taxon>Actinoplanes</taxon>
    </lineage>
</organism>
<dbReference type="Proteomes" id="UP000598146">
    <property type="component" value="Unassembled WGS sequence"/>
</dbReference>
<name>A0A931CE34_9ACTN</name>
<evidence type="ECO:0000313" key="3">
    <source>
        <dbReference type="Proteomes" id="UP000598146"/>
    </source>
</evidence>
<proteinExistence type="predicted"/>
<dbReference type="RefSeq" id="WP_196417561.1">
    <property type="nucleotide sequence ID" value="NZ_JADQTO010000016.1"/>
</dbReference>
<protein>
    <submittedName>
        <fullName evidence="2">YdcF family protein</fullName>
    </submittedName>
</protein>
<dbReference type="CDD" id="cd06259">
    <property type="entry name" value="YdcF-like"/>
    <property type="match status" value="1"/>
</dbReference>
<sequence>MEFEVLPGTAGLTLAEVAHVLVPGHGRNDDATGLNPGGEDRCRIAAELHRSGLPGVIVCSGYKSPIDGKGQLLTAAGETFQGLPEADLMRSWLLADGVPETVIRVERHSVDTVTNLLRAEHEGHFGDDRPVAVVAQHGHLRRILTVVAPRALRRPFLGVVVPAVGEARENPLALPVSRSISANLPAEPAAAIAAATRRAELFWGTARRLGKRAYH</sequence>
<evidence type="ECO:0000259" key="1">
    <source>
        <dbReference type="Pfam" id="PF02698"/>
    </source>
</evidence>
<feature type="domain" description="DUF218" evidence="1">
    <location>
        <begin position="20"/>
        <end position="163"/>
    </location>
</feature>
<dbReference type="Pfam" id="PF02698">
    <property type="entry name" value="DUF218"/>
    <property type="match status" value="1"/>
</dbReference>
<dbReference type="EMBL" id="JADQTO010000016">
    <property type="protein sequence ID" value="MBG0565792.1"/>
    <property type="molecule type" value="Genomic_DNA"/>
</dbReference>